<accession>A0A091E0N2</accession>
<protein>
    <submittedName>
        <fullName evidence="2">Transmembrane protein 223</fullName>
    </submittedName>
</protein>
<gene>
    <name evidence="2" type="ORF">H920_09971</name>
</gene>
<evidence type="ECO:0000256" key="1">
    <source>
        <dbReference type="SAM" id="Phobius"/>
    </source>
</evidence>
<dbReference type="Proteomes" id="UP000028990">
    <property type="component" value="Unassembled WGS sequence"/>
</dbReference>
<dbReference type="EMBL" id="KN122714">
    <property type="protein sequence ID" value="KFO28626.1"/>
    <property type="molecule type" value="Genomic_DNA"/>
</dbReference>
<dbReference type="AlphaFoldDB" id="A0A091E0N2"/>
<sequence length="110" mass="12027">MGDSCSCRGPCTAGTPARDVLLFEQKRSPFYVILGCSAPATASSGPRWLQQFCPHLQPQRGPRTPRPRGWVDLRSARWRYELAPGCRALGTVVLGAGLVFSLLSVRSVRL</sequence>
<keyword evidence="1" id="KW-0472">Membrane</keyword>
<name>A0A091E0N2_FUKDA</name>
<keyword evidence="1 2" id="KW-0812">Transmembrane</keyword>
<evidence type="ECO:0000313" key="2">
    <source>
        <dbReference type="EMBL" id="KFO28626.1"/>
    </source>
</evidence>
<evidence type="ECO:0000313" key="3">
    <source>
        <dbReference type="Proteomes" id="UP000028990"/>
    </source>
</evidence>
<reference evidence="2 3" key="1">
    <citation type="submission" date="2013-11" db="EMBL/GenBank/DDBJ databases">
        <title>The Damaraland mole rat (Fukomys damarensis) genome and evolution of African mole rats.</title>
        <authorList>
            <person name="Gladyshev V.N."/>
            <person name="Fang X."/>
        </authorList>
    </citation>
    <scope>NUCLEOTIDE SEQUENCE [LARGE SCALE GENOMIC DNA]</scope>
    <source>
        <tissue evidence="2">Liver</tissue>
    </source>
</reference>
<organism evidence="2 3">
    <name type="scientific">Fukomys damarensis</name>
    <name type="common">Damaraland mole rat</name>
    <name type="synonym">Cryptomys damarensis</name>
    <dbReference type="NCBI Taxonomy" id="885580"/>
    <lineage>
        <taxon>Eukaryota</taxon>
        <taxon>Metazoa</taxon>
        <taxon>Chordata</taxon>
        <taxon>Craniata</taxon>
        <taxon>Vertebrata</taxon>
        <taxon>Euteleostomi</taxon>
        <taxon>Mammalia</taxon>
        <taxon>Eutheria</taxon>
        <taxon>Euarchontoglires</taxon>
        <taxon>Glires</taxon>
        <taxon>Rodentia</taxon>
        <taxon>Hystricomorpha</taxon>
        <taxon>Bathyergidae</taxon>
        <taxon>Fukomys</taxon>
    </lineage>
</organism>
<keyword evidence="3" id="KW-1185">Reference proteome</keyword>
<proteinExistence type="predicted"/>
<feature type="transmembrane region" description="Helical" evidence="1">
    <location>
        <begin position="88"/>
        <end position="105"/>
    </location>
</feature>
<keyword evidence="1" id="KW-1133">Transmembrane helix</keyword>